<keyword evidence="2" id="KW-0963">Cytoplasm</keyword>
<evidence type="ECO:0000256" key="2">
    <source>
        <dbReference type="ARBA" id="ARBA00022490"/>
    </source>
</evidence>
<evidence type="ECO:0000256" key="5">
    <source>
        <dbReference type="ARBA" id="ARBA00093765"/>
    </source>
</evidence>
<comment type="caution">
    <text evidence="8">The sequence shown here is derived from an EMBL/GenBank/DDBJ whole genome shotgun (WGS) entry which is preliminary data.</text>
</comment>
<comment type="subcellular location">
    <subcellularLocation>
        <location evidence="1">Cytoplasm</location>
        <location evidence="1">Cytosol</location>
    </subcellularLocation>
</comment>
<dbReference type="InterPro" id="IPR008622">
    <property type="entry name" value="FliT"/>
</dbReference>
<evidence type="ECO:0000256" key="7">
    <source>
        <dbReference type="ARBA" id="ARBA00093797"/>
    </source>
</evidence>
<keyword evidence="4" id="KW-0143">Chaperone</keyword>
<accession>A0ABN1BJ05</accession>
<reference evidence="8 9" key="1">
    <citation type="journal article" date="2019" name="Int. J. Syst. Evol. Microbiol.">
        <title>The Global Catalogue of Microorganisms (GCM) 10K type strain sequencing project: providing services to taxonomists for standard genome sequencing and annotation.</title>
        <authorList>
            <consortium name="The Broad Institute Genomics Platform"/>
            <consortium name="The Broad Institute Genome Sequencing Center for Infectious Disease"/>
            <person name="Wu L."/>
            <person name="Ma J."/>
        </authorList>
    </citation>
    <scope>NUCLEOTIDE SEQUENCE [LARGE SCALE GENOMIC DNA]</scope>
    <source>
        <strain evidence="8 9">JCM 12389</strain>
    </source>
</reference>
<evidence type="ECO:0000256" key="1">
    <source>
        <dbReference type="ARBA" id="ARBA00004514"/>
    </source>
</evidence>
<evidence type="ECO:0000256" key="6">
    <source>
        <dbReference type="ARBA" id="ARBA00093785"/>
    </source>
</evidence>
<name>A0ABN1BJ05_9BACI</name>
<organism evidence="8 9">
    <name type="scientific">Salinibacillus aidingensis</name>
    <dbReference type="NCBI Taxonomy" id="237684"/>
    <lineage>
        <taxon>Bacteria</taxon>
        <taxon>Bacillati</taxon>
        <taxon>Bacillota</taxon>
        <taxon>Bacilli</taxon>
        <taxon>Bacillales</taxon>
        <taxon>Bacillaceae</taxon>
        <taxon>Salinibacillus</taxon>
    </lineage>
</organism>
<comment type="function">
    <text evidence="5">May act as an export chaperone for the filament capping protein FliD.</text>
</comment>
<dbReference type="RefSeq" id="WP_343842257.1">
    <property type="nucleotide sequence ID" value="NZ_BAAADO010000006.1"/>
</dbReference>
<evidence type="ECO:0000256" key="4">
    <source>
        <dbReference type="ARBA" id="ARBA00023186"/>
    </source>
</evidence>
<dbReference type="Proteomes" id="UP001500880">
    <property type="component" value="Unassembled WGS sequence"/>
</dbReference>
<evidence type="ECO:0000313" key="8">
    <source>
        <dbReference type="EMBL" id="GAA0498963.1"/>
    </source>
</evidence>
<sequence length="117" mass="14120">MSAVKELHTITTDFYNYLYQQELDRDQESLLESLTDFLNKRETFMNQIKPPYTDEEKKLGKEIVRMDREIEDSFQEQFTQLKGSMKQIQSQKRNNQKYINPYQNVSTVDGMFFDKRN</sequence>
<keyword evidence="9" id="KW-1185">Reference proteome</keyword>
<dbReference type="Pfam" id="PF05400">
    <property type="entry name" value="FliT"/>
    <property type="match status" value="1"/>
</dbReference>
<evidence type="ECO:0000313" key="9">
    <source>
        <dbReference type="Proteomes" id="UP001500880"/>
    </source>
</evidence>
<dbReference type="EMBL" id="BAAADO010000006">
    <property type="protein sequence ID" value="GAA0498963.1"/>
    <property type="molecule type" value="Genomic_DNA"/>
</dbReference>
<protein>
    <recommendedName>
        <fullName evidence="7">Flagellar protein FliT</fullName>
    </recommendedName>
</protein>
<gene>
    <name evidence="8" type="ORF">GCM10008986_27600</name>
</gene>
<evidence type="ECO:0000256" key="3">
    <source>
        <dbReference type="ARBA" id="ARBA00022795"/>
    </source>
</evidence>
<comment type="similarity">
    <text evidence="6">Belongs to the bacillales FliT family.</text>
</comment>
<keyword evidence="3" id="KW-1005">Bacterial flagellum biogenesis</keyword>
<proteinExistence type="inferred from homology"/>